<feature type="non-terminal residue" evidence="1">
    <location>
        <position position="26"/>
    </location>
</feature>
<dbReference type="AlphaFoldDB" id="A0AB34PIN2"/>
<proteinExistence type="predicted"/>
<gene>
    <name evidence="1" type="ORF">MG3_06119</name>
</gene>
<accession>A0AB34PIN2</accession>
<evidence type="ECO:0000313" key="1">
    <source>
        <dbReference type="EMBL" id="KGR01121.1"/>
    </source>
</evidence>
<protein>
    <submittedName>
        <fullName evidence="1">Uncharacterized protein</fullName>
    </submittedName>
</protein>
<name>A0AB34PIN2_CANAX</name>
<comment type="caution">
    <text evidence="1">The sequence shown here is derived from an EMBL/GenBank/DDBJ whole genome shotgun (WGS) entry which is preliminary data.</text>
</comment>
<sequence>MSLSPKLEEIVSSIEKSFEIKDDFLV</sequence>
<dbReference type="EMBL" id="AJIX01000056">
    <property type="protein sequence ID" value="KGR01121.1"/>
    <property type="molecule type" value="Genomic_DNA"/>
</dbReference>
<dbReference type="Proteomes" id="UP000030161">
    <property type="component" value="Unassembled WGS sequence"/>
</dbReference>
<organism evidence="1 2">
    <name type="scientific">Candida albicans P78048</name>
    <dbReference type="NCBI Taxonomy" id="1094989"/>
    <lineage>
        <taxon>Eukaryota</taxon>
        <taxon>Fungi</taxon>
        <taxon>Dikarya</taxon>
        <taxon>Ascomycota</taxon>
        <taxon>Saccharomycotina</taxon>
        <taxon>Pichiomycetes</taxon>
        <taxon>Debaryomycetaceae</taxon>
        <taxon>Candida/Lodderomyces clade</taxon>
        <taxon>Candida</taxon>
    </lineage>
</organism>
<reference evidence="1 2" key="1">
    <citation type="submission" date="2013-12" db="EMBL/GenBank/DDBJ databases">
        <title>The Genome Sequence of Candida albicans P78048.</title>
        <authorList>
            <consortium name="The Broad Institute Genome Sequencing Platform"/>
            <consortium name="The Broad Institute Genome Sequencing Center for Infectious Disease"/>
            <person name="Cuomo C."/>
            <person name="Bennett R."/>
            <person name="Hirakawa M."/>
            <person name="Noverr M."/>
            <person name="Mitchell A."/>
            <person name="Young S.K."/>
            <person name="Zeng Q."/>
            <person name="Gargeya S."/>
            <person name="Fitzgerald M."/>
            <person name="Abouelleil A."/>
            <person name="Alvarado L."/>
            <person name="Berlin A.M."/>
            <person name="Chapman S.B."/>
            <person name="Dewar J."/>
            <person name="Goldberg J."/>
            <person name="Griggs A."/>
            <person name="Gujja S."/>
            <person name="Hansen M."/>
            <person name="Howarth C."/>
            <person name="Imamovic A."/>
            <person name="Larimer J."/>
            <person name="McCowan C."/>
            <person name="Murphy C."/>
            <person name="Pearson M."/>
            <person name="Priest M."/>
            <person name="Roberts A."/>
            <person name="Saif S."/>
            <person name="Shea T."/>
            <person name="Sykes S."/>
            <person name="Wortman J."/>
            <person name="Nusbaum C."/>
            <person name="Birren B."/>
        </authorList>
    </citation>
    <scope>NUCLEOTIDE SEQUENCE [LARGE SCALE GENOMIC DNA]</scope>
    <source>
        <strain evidence="1 2">P78048</strain>
    </source>
</reference>
<evidence type="ECO:0000313" key="2">
    <source>
        <dbReference type="Proteomes" id="UP000030161"/>
    </source>
</evidence>